<accession>A0A1D8NEY6</accession>
<dbReference type="GO" id="GO:1904423">
    <property type="term" value="C:dehydrodolichyl diphosphate synthase complex"/>
    <property type="evidence" value="ECO:0007669"/>
    <property type="project" value="EnsemblFungi"/>
</dbReference>
<dbReference type="GO" id="GO:0016020">
    <property type="term" value="C:membrane"/>
    <property type="evidence" value="ECO:0007669"/>
    <property type="project" value="TreeGrafter"/>
</dbReference>
<keyword evidence="2" id="KW-0460">Magnesium</keyword>
<dbReference type="RefSeq" id="XP_502945.3">
    <property type="nucleotide sequence ID" value="XM_502945.3"/>
</dbReference>
<dbReference type="GeneID" id="2911304"/>
<evidence type="ECO:0000256" key="2">
    <source>
        <dbReference type="ARBA" id="ARBA00022842"/>
    </source>
</evidence>
<dbReference type="GO" id="GO:0005783">
    <property type="term" value="C:endoplasmic reticulum"/>
    <property type="evidence" value="ECO:0007669"/>
    <property type="project" value="TreeGrafter"/>
</dbReference>
<dbReference type="InterPro" id="IPR001441">
    <property type="entry name" value="UPP_synth-like"/>
</dbReference>
<proteinExistence type="inferred from homology"/>
<keyword evidence="1 3" id="KW-0808">Transferase</keyword>
<protein>
    <recommendedName>
        <fullName evidence="3">Alkyl transferase</fullName>
        <ecNumber evidence="3">2.5.1.-</ecNumber>
    </recommendedName>
</protein>
<dbReference type="VEuPathDB" id="FungiDB:YALI0_D17556g"/>
<dbReference type="NCBIfam" id="TIGR00055">
    <property type="entry name" value="uppS"/>
    <property type="match status" value="1"/>
</dbReference>
<sequence>MTVLSLPSFPLMQYARNLFQDLLVRVLRTGPVPRHVAFIMDGNRRFAKTNNLELREGHVAGTELLLKLLEVCFRMGINTVTIYAFSIENFNRPKVETDALFDLIRNNIVVLGSKDEMAERYGLAIKILGNRDLIPEDILELIVRVEETTKDNKRGTLNICFPYTSRDDIAQAIQKVVTDVFADTKQAPPPKSFGPPSSTSRPSPLHVTEKMLEKAMYTGESPPLDIMIRTSGVTRLSDFMLWQSHKNCTLEFVDTLWPDFGVRELYRLLLKWSYVKTLELQRDDLIQTTKVNNSTKNDYVGNYDEEVSSHASALTKISSVEKAVVHDEGIVEGICID</sequence>
<dbReference type="GO" id="GO:0005811">
    <property type="term" value="C:lipid droplet"/>
    <property type="evidence" value="ECO:0007669"/>
    <property type="project" value="EnsemblFungi"/>
</dbReference>
<dbReference type="PROSITE" id="PS01066">
    <property type="entry name" value="UPP_SYNTHASE"/>
    <property type="match status" value="1"/>
</dbReference>
<dbReference type="PANTHER" id="PTHR10291">
    <property type="entry name" value="DEHYDRODOLICHYL DIPHOSPHATE SYNTHASE FAMILY MEMBER"/>
    <property type="match status" value="1"/>
</dbReference>
<dbReference type="GO" id="GO:0016094">
    <property type="term" value="P:polyprenol biosynthetic process"/>
    <property type="evidence" value="ECO:0007669"/>
    <property type="project" value="TreeGrafter"/>
</dbReference>
<dbReference type="eggNOG" id="KOG1602">
    <property type="taxonomic scope" value="Eukaryota"/>
</dbReference>
<dbReference type="EC" id="2.5.1.-" evidence="3"/>
<dbReference type="HAMAP" id="MF_01139">
    <property type="entry name" value="ISPT"/>
    <property type="match status" value="1"/>
</dbReference>
<name>A0A1D8NEY6_YARLL</name>
<dbReference type="Proteomes" id="UP000182444">
    <property type="component" value="Chromosome 1D"/>
</dbReference>
<dbReference type="GO" id="GO:0045547">
    <property type="term" value="F:ditrans,polycis-polyprenyl diphosphate synthase [(2E,6E)-farnesyl diphosphate specific] activity"/>
    <property type="evidence" value="ECO:0007669"/>
    <property type="project" value="EnsemblFungi"/>
</dbReference>
<evidence type="ECO:0000256" key="3">
    <source>
        <dbReference type="RuleBase" id="RU363018"/>
    </source>
</evidence>
<dbReference type="EMBL" id="CP017556">
    <property type="protein sequence ID" value="AOW04198.1"/>
    <property type="molecule type" value="Genomic_DNA"/>
</dbReference>
<evidence type="ECO:0000313" key="5">
    <source>
        <dbReference type="Proteomes" id="UP000182444"/>
    </source>
</evidence>
<dbReference type="OMA" id="TKGQPDP"/>
<dbReference type="GO" id="GO:0043048">
    <property type="term" value="P:dolichyl monophosphate biosynthetic process"/>
    <property type="evidence" value="ECO:0007669"/>
    <property type="project" value="EnsemblFungi"/>
</dbReference>
<dbReference type="Gene3D" id="3.40.1180.10">
    <property type="entry name" value="Decaprenyl diphosphate synthase-like"/>
    <property type="match status" value="1"/>
</dbReference>
<dbReference type="VEuPathDB" id="FungiDB:YALI1_D21543g"/>
<dbReference type="SUPFAM" id="SSF64005">
    <property type="entry name" value="Undecaprenyl diphosphate synthase"/>
    <property type="match status" value="1"/>
</dbReference>
<dbReference type="AlphaFoldDB" id="A0A1D8NEY6"/>
<dbReference type="InterPro" id="IPR036424">
    <property type="entry name" value="UPP_synth-like_sf"/>
</dbReference>
<comment type="similarity">
    <text evidence="3">Belongs to the UPP synthase family.</text>
</comment>
<dbReference type="InterPro" id="IPR018520">
    <property type="entry name" value="UPP_synth-like_CS"/>
</dbReference>
<dbReference type="CDD" id="cd00475">
    <property type="entry name" value="Cis_IPPS"/>
    <property type="match status" value="1"/>
</dbReference>
<dbReference type="KEGG" id="yli:2911304"/>
<reference evidence="4 5" key="1">
    <citation type="journal article" date="2016" name="PLoS ONE">
        <title>Sequence Assembly of Yarrowia lipolytica Strain W29/CLIB89 Shows Transposable Element Diversity.</title>
        <authorList>
            <person name="Magnan C."/>
            <person name="Yu J."/>
            <person name="Chang I."/>
            <person name="Jahn E."/>
            <person name="Kanomata Y."/>
            <person name="Wu J."/>
            <person name="Zeller M."/>
            <person name="Oakes M."/>
            <person name="Baldi P."/>
            <person name="Sandmeyer S."/>
        </authorList>
    </citation>
    <scope>NUCLEOTIDE SEQUENCE [LARGE SCALE GENOMIC DNA]</scope>
    <source>
        <strain evidence="5">CLIB89(W29)</strain>
    </source>
</reference>
<dbReference type="PANTHER" id="PTHR10291:SF2">
    <property type="entry name" value="DEHYDRODOLICHYL DIPHOSPHATE SYNTHASE COMPLEX SUBUNIT SRT1"/>
    <property type="match status" value="1"/>
</dbReference>
<dbReference type="FunFam" id="3.40.1180.10:FF:000005">
    <property type="entry name" value="Alkyl transferase"/>
    <property type="match status" value="1"/>
</dbReference>
<dbReference type="Pfam" id="PF01255">
    <property type="entry name" value="Prenyltransf"/>
    <property type="match status" value="1"/>
</dbReference>
<gene>
    <name evidence="4" type="ORF">YALI1_D21543g</name>
</gene>
<organism evidence="4 5">
    <name type="scientific">Yarrowia lipolytica</name>
    <name type="common">Candida lipolytica</name>
    <dbReference type="NCBI Taxonomy" id="4952"/>
    <lineage>
        <taxon>Eukaryota</taxon>
        <taxon>Fungi</taxon>
        <taxon>Dikarya</taxon>
        <taxon>Ascomycota</taxon>
        <taxon>Saccharomycotina</taxon>
        <taxon>Dipodascomycetes</taxon>
        <taxon>Dipodascales</taxon>
        <taxon>Dipodascales incertae sedis</taxon>
        <taxon>Yarrowia</taxon>
    </lineage>
</organism>
<evidence type="ECO:0000256" key="1">
    <source>
        <dbReference type="ARBA" id="ARBA00022679"/>
    </source>
</evidence>
<evidence type="ECO:0000313" key="4">
    <source>
        <dbReference type="EMBL" id="AOW04198.1"/>
    </source>
</evidence>